<dbReference type="Gene3D" id="1.10.238.10">
    <property type="entry name" value="EF-hand"/>
    <property type="match status" value="1"/>
</dbReference>
<dbReference type="GO" id="GO:0005509">
    <property type="term" value="F:calcium ion binding"/>
    <property type="evidence" value="ECO:0007669"/>
    <property type="project" value="InterPro"/>
</dbReference>
<dbReference type="PROSITE" id="PS51420">
    <property type="entry name" value="RHO"/>
    <property type="match status" value="1"/>
</dbReference>
<feature type="domain" description="EF-hand" evidence="9">
    <location>
        <begin position="3"/>
        <end position="35"/>
    </location>
</feature>
<evidence type="ECO:0000256" key="6">
    <source>
        <dbReference type="ARBA" id="ARBA00023134"/>
    </source>
</evidence>
<feature type="region of interest" description="Disordered" evidence="8">
    <location>
        <begin position="427"/>
        <end position="473"/>
    </location>
</feature>
<dbReference type="InterPro" id="IPR050227">
    <property type="entry name" value="Rab"/>
</dbReference>
<evidence type="ECO:0000256" key="4">
    <source>
        <dbReference type="ARBA" id="ARBA00022837"/>
    </source>
</evidence>
<evidence type="ECO:0000256" key="7">
    <source>
        <dbReference type="SAM" id="Coils"/>
    </source>
</evidence>
<accession>A0A8C4QTM0</accession>
<dbReference type="PROSITE" id="PS00018">
    <property type="entry name" value="EF_HAND_1"/>
    <property type="match status" value="1"/>
</dbReference>
<dbReference type="GO" id="GO:0003924">
    <property type="term" value="F:GTPase activity"/>
    <property type="evidence" value="ECO:0007669"/>
    <property type="project" value="InterPro"/>
</dbReference>
<dbReference type="SMART" id="SM00173">
    <property type="entry name" value="RAS"/>
    <property type="match status" value="1"/>
</dbReference>
<dbReference type="PRINTS" id="PR00449">
    <property type="entry name" value="RASTRNSFRMNG"/>
</dbReference>
<keyword evidence="6" id="KW-0342">GTP-binding</keyword>
<dbReference type="NCBIfam" id="TIGR00231">
    <property type="entry name" value="small_GTP"/>
    <property type="match status" value="1"/>
</dbReference>
<dbReference type="GO" id="GO:0005737">
    <property type="term" value="C:cytoplasm"/>
    <property type="evidence" value="ECO:0007669"/>
    <property type="project" value="UniProtKB-SubCell"/>
</dbReference>
<protein>
    <submittedName>
        <fullName evidence="10">RAS and EF-hand domain containing</fullName>
    </submittedName>
</protein>
<dbReference type="PANTHER" id="PTHR47977">
    <property type="entry name" value="RAS-RELATED PROTEIN RAB"/>
    <property type="match status" value="1"/>
</dbReference>
<reference evidence="10" key="2">
    <citation type="submission" date="2025-09" db="UniProtKB">
        <authorList>
            <consortium name="Ensembl"/>
        </authorList>
    </citation>
    <scope>IDENTIFICATION</scope>
</reference>
<evidence type="ECO:0000256" key="1">
    <source>
        <dbReference type="ARBA" id="ARBA00004496"/>
    </source>
</evidence>
<evidence type="ECO:0000259" key="9">
    <source>
        <dbReference type="PROSITE" id="PS50222"/>
    </source>
</evidence>
<dbReference type="InterPro" id="IPR001806">
    <property type="entry name" value="Small_GTPase"/>
</dbReference>
<name>A0A8C4QTM0_EPTBU</name>
<dbReference type="CDD" id="cd00051">
    <property type="entry name" value="EFh"/>
    <property type="match status" value="1"/>
</dbReference>
<feature type="domain" description="EF-hand" evidence="9">
    <location>
        <begin position="37"/>
        <end position="72"/>
    </location>
</feature>
<feature type="coiled-coil region" evidence="7">
    <location>
        <begin position="141"/>
        <end position="337"/>
    </location>
</feature>
<dbReference type="InterPro" id="IPR018247">
    <property type="entry name" value="EF_Hand_1_Ca_BS"/>
</dbReference>
<keyword evidence="5 7" id="KW-0175">Coiled coil</keyword>
<evidence type="ECO:0000256" key="5">
    <source>
        <dbReference type="ARBA" id="ARBA00023054"/>
    </source>
</evidence>
<dbReference type="GeneTree" id="ENSGT00940000159488"/>
<dbReference type="Ensembl" id="ENSEBUT00000020944.1">
    <property type="protein sequence ID" value="ENSEBUP00000020368.1"/>
    <property type="gene ID" value="ENSEBUG00000012629.1"/>
</dbReference>
<dbReference type="InterPro" id="IPR027417">
    <property type="entry name" value="P-loop_NTPase"/>
</dbReference>
<keyword evidence="11" id="KW-1185">Reference proteome</keyword>
<proteinExistence type="predicted"/>
<dbReference type="SMART" id="SM00054">
    <property type="entry name" value="EFh"/>
    <property type="match status" value="2"/>
</dbReference>
<organism evidence="10 11">
    <name type="scientific">Eptatretus burgeri</name>
    <name type="common">Inshore hagfish</name>
    <dbReference type="NCBI Taxonomy" id="7764"/>
    <lineage>
        <taxon>Eukaryota</taxon>
        <taxon>Metazoa</taxon>
        <taxon>Chordata</taxon>
        <taxon>Craniata</taxon>
        <taxon>Vertebrata</taxon>
        <taxon>Cyclostomata</taxon>
        <taxon>Myxini</taxon>
        <taxon>Myxiniformes</taxon>
        <taxon>Myxinidae</taxon>
        <taxon>Eptatretinae</taxon>
        <taxon>Eptatretus</taxon>
    </lineage>
</organism>
<evidence type="ECO:0000256" key="3">
    <source>
        <dbReference type="ARBA" id="ARBA00022741"/>
    </source>
</evidence>
<dbReference type="SMART" id="SM00175">
    <property type="entry name" value="RAB"/>
    <property type="match status" value="1"/>
</dbReference>
<dbReference type="AlphaFoldDB" id="A0A8C4QTM0"/>
<dbReference type="Gene3D" id="3.40.50.300">
    <property type="entry name" value="P-loop containing nucleotide triphosphate hydrolases"/>
    <property type="match status" value="1"/>
</dbReference>
<dbReference type="Pfam" id="PF00071">
    <property type="entry name" value="Ras"/>
    <property type="match status" value="1"/>
</dbReference>
<dbReference type="PROSITE" id="PS51419">
    <property type="entry name" value="RAB"/>
    <property type="match status" value="1"/>
</dbReference>
<keyword evidence="2" id="KW-0963">Cytoplasm</keyword>
<feature type="compositionally biased region" description="Low complexity" evidence="8">
    <location>
        <begin position="461"/>
        <end position="473"/>
    </location>
</feature>
<dbReference type="Proteomes" id="UP000694388">
    <property type="component" value="Unplaced"/>
</dbReference>
<evidence type="ECO:0000256" key="2">
    <source>
        <dbReference type="ARBA" id="ARBA00022490"/>
    </source>
</evidence>
<dbReference type="InterPro" id="IPR005225">
    <property type="entry name" value="Small_GTP-bd"/>
</dbReference>
<dbReference type="Pfam" id="PF13499">
    <property type="entry name" value="EF-hand_7"/>
    <property type="match status" value="1"/>
</dbReference>
<keyword evidence="4" id="KW-0106">Calcium</keyword>
<evidence type="ECO:0000313" key="10">
    <source>
        <dbReference type="Ensembl" id="ENSEBUP00000020368.1"/>
    </source>
</evidence>
<dbReference type="InterPro" id="IPR011992">
    <property type="entry name" value="EF-hand-dom_pair"/>
</dbReference>
<evidence type="ECO:0000256" key="8">
    <source>
        <dbReference type="SAM" id="MobiDB-lite"/>
    </source>
</evidence>
<dbReference type="GO" id="GO:0005525">
    <property type="term" value="F:GTP binding"/>
    <property type="evidence" value="ECO:0007669"/>
    <property type="project" value="UniProtKB-KW"/>
</dbReference>
<dbReference type="OMA" id="FIGHSPQ"/>
<dbReference type="PROSITE" id="PS51417">
    <property type="entry name" value="ARF"/>
    <property type="match status" value="1"/>
</dbReference>
<dbReference type="PROSITE" id="PS51421">
    <property type="entry name" value="RAS"/>
    <property type="match status" value="1"/>
</dbReference>
<dbReference type="SMART" id="SM00176">
    <property type="entry name" value="RAN"/>
    <property type="match status" value="1"/>
</dbReference>
<dbReference type="CDD" id="cd00154">
    <property type="entry name" value="Rab"/>
    <property type="match status" value="1"/>
</dbReference>
<dbReference type="SMART" id="SM00174">
    <property type="entry name" value="RHO"/>
    <property type="match status" value="1"/>
</dbReference>
<comment type="subcellular location">
    <subcellularLocation>
        <location evidence="1">Cytoplasm</location>
    </subcellularLocation>
</comment>
<dbReference type="SUPFAM" id="SSF47473">
    <property type="entry name" value="EF-hand"/>
    <property type="match status" value="1"/>
</dbReference>
<keyword evidence="3" id="KW-0547">Nucleotide-binding</keyword>
<dbReference type="InterPro" id="IPR002048">
    <property type="entry name" value="EF_hand_dom"/>
</dbReference>
<sequence length="694" mass="78125">MGENEVHLQQIFSSVDTNCSGRIEYDELATICRDLNVQTSQVDSIFRNLDADRDGTITFSEFTQGFRCIAGILQESGSIERPSGTHVNRTQLEARGGGPAALLAWEQFAESLGESAQLLSREEAVGETHQQIHGTSNSRLLSQYEKVIQCFLQEIERQQQETERIAFSARRAQEIAGCRLSELEDEMEQRLQRQEEKIRQEERAKMENSVFELKRQHKSEVGELESTITKLRKLENLSRAADPKEDVLLLKKQLNNITLENQELKKNLLEAQTNIMVLQSEIDSLKTDLTNHSMNMEQDNSALKELTDEKFMLEKQVELLQSTNRKLYDNNDNLRAALENTLSMHKQAANSTRVTSLGLPLNRSTSQSSADCRGRTFSPTNEQRINTQSFIEDETDSLAACDPMRNSLGESQEVESWNEYDMPNAMHEDGVDIEPGQWNQRTFPHPPSTGYASDTDVDWQPSRPVSRSSSNASTRRTISAFSAQIEKSTLKRTLNKPNRVYKLVLAGDAAVGKSSFLLRLCKNEFHSATSATLGVDFQMKTLIVDGQQMTLQLWDTAGQERFRSIAKSYFRKADGVLLLYDVTFESTFLNVREWIDSIEDSTSHAIPVMLVGNKTDLREKAQRVGQNCVMTSFGEKLAMTYHALFCETSAKDGSNIVEAVLHLAREVRKKAAAADRASIVIVDDSKSSGKCCKV</sequence>
<reference evidence="10" key="1">
    <citation type="submission" date="2025-08" db="UniProtKB">
        <authorList>
            <consortium name="Ensembl"/>
        </authorList>
    </citation>
    <scope>IDENTIFICATION</scope>
</reference>
<dbReference type="PROSITE" id="PS50222">
    <property type="entry name" value="EF_HAND_2"/>
    <property type="match status" value="2"/>
</dbReference>
<feature type="region of interest" description="Disordered" evidence="8">
    <location>
        <begin position="359"/>
        <end position="382"/>
    </location>
</feature>
<dbReference type="FunFam" id="3.40.50.300:FF:001348">
    <property type="entry name" value="Ras and EF-hand domain-containing protein"/>
    <property type="match status" value="1"/>
</dbReference>
<dbReference type="SUPFAM" id="SSF52540">
    <property type="entry name" value="P-loop containing nucleoside triphosphate hydrolases"/>
    <property type="match status" value="1"/>
</dbReference>
<evidence type="ECO:0000313" key="11">
    <source>
        <dbReference type="Proteomes" id="UP000694388"/>
    </source>
</evidence>